<dbReference type="Gene3D" id="3.20.20.370">
    <property type="entry name" value="Glycoside hydrolase/deacetylase"/>
    <property type="match status" value="1"/>
</dbReference>
<dbReference type="InterPro" id="IPR011330">
    <property type="entry name" value="Glyco_hydro/deAcase_b/a-brl"/>
</dbReference>
<dbReference type="SUPFAM" id="SSF88713">
    <property type="entry name" value="Glycoside hydrolase/deacetylase"/>
    <property type="match status" value="1"/>
</dbReference>
<keyword evidence="4" id="KW-0378">Hydrolase</keyword>
<dbReference type="EMBL" id="JBHPEI010000049">
    <property type="protein sequence ID" value="MFC1799973.1"/>
    <property type="molecule type" value="Genomic_DNA"/>
</dbReference>
<dbReference type="PROSITE" id="PS51677">
    <property type="entry name" value="NODB"/>
    <property type="match status" value="1"/>
</dbReference>
<dbReference type="InterPro" id="IPR002509">
    <property type="entry name" value="NODB_dom"/>
</dbReference>
<keyword evidence="5" id="KW-1185">Reference proteome</keyword>
<evidence type="ECO:0000313" key="4">
    <source>
        <dbReference type="EMBL" id="MFC1799973.1"/>
    </source>
</evidence>
<proteinExistence type="predicted"/>
<dbReference type="EC" id="3.-.-.-" evidence="4"/>
<evidence type="ECO:0000313" key="5">
    <source>
        <dbReference type="Proteomes" id="UP001594288"/>
    </source>
</evidence>
<dbReference type="CDD" id="cd10918">
    <property type="entry name" value="CE4_NodB_like_5s_6s"/>
    <property type="match status" value="1"/>
</dbReference>
<comment type="caution">
    <text evidence="4">The sequence shown here is derived from an EMBL/GenBank/DDBJ whole genome shotgun (WGS) entry which is preliminary data.</text>
</comment>
<evidence type="ECO:0000256" key="1">
    <source>
        <dbReference type="ARBA" id="ARBA00004613"/>
    </source>
</evidence>
<reference evidence="4 5" key="1">
    <citation type="submission" date="2024-09" db="EMBL/GenBank/DDBJ databases">
        <authorList>
            <person name="D'Angelo T."/>
        </authorList>
    </citation>
    <scope>NUCLEOTIDE SEQUENCE [LARGE SCALE GENOMIC DNA]</scope>
    <source>
        <strain evidence="4">SAG AM-311-F02</strain>
    </source>
</reference>
<dbReference type="Proteomes" id="UP001594288">
    <property type="component" value="Unassembled WGS sequence"/>
</dbReference>
<evidence type="ECO:0000256" key="2">
    <source>
        <dbReference type="ARBA" id="ARBA00022729"/>
    </source>
</evidence>
<dbReference type="InterPro" id="IPR051398">
    <property type="entry name" value="Polysacch_Deacetylase"/>
</dbReference>
<keyword evidence="2" id="KW-0732">Signal</keyword>
<accession>A0ABV6YPH3</accession>
<name>A0ABV6YPH3_UNCEI</name>
<organism evidence="4 5">
    <name type="scientific">Eiseniibacteriota bacterium</name>
    <dbReference type="NCBI Taxonomy" id="2212470"/>
    <lineage>
        <taxon>Bacteria</taxon>
        <taxon>Candidatus Eiseniibacteriota</taxon>
    </lineage>
</organism>
<evidence type="ECO:0000259" key="3">
    <source>
        <dbReference type="PROSITE" id="PS51677"/>
    </source>
</evidence>
<feature type="domain" description="NodB homology" evidence="3">
    <location>
        <begin position="60"/>
        <end position="253"/>
    </location>
</feature>
<protein>
    <submittedName>
        <fullName evidence="4">Polysaccharide deacetylase family protein</fullName>
        <ecNumber evidence="4">3.-.-.-</ecNumber>
    </submittedName>
</protein>
<sequence length="253" mass="27827">MILTYHKIGSQLEFGITTVSRRRFAGHLDLYGELGLEPVLAGVVAGRIPWNGTEHTQEGGGLAITFDDGYESVSTEAFPEMAARKWTGTVFVVVGSVGGSNSWDVRLSPRRFKHLSWDQIRELSEAGFEIGSHTLSHRDLTRLDTDSIRRELRDSKQAIEDHIGGAVTSVSYPFGRYSPKVIDEAVAAGYKCGFTSSPNSGSDRMAMGRLSVYSIDGRSSLERKLGLRPGYRLECIKNTVIAKLSRGTTLVKR</sequence>
<dbReference type="PANTHER" id="PTHR34216:SF3">
    <property type="entry name" value="POLY-BETA-1,6-N-ACETYL-D-GLUCOSAMINE N-DEACETYLASE"/>
    <property type="match status" value="1"/>
</dbReference>
<gene>
    <name evidence="4" type="ORF">ACFL2Z_03575</name>
</gene>
<comment type="subcellular location">
    <subcellularLocation>
        <location evidence="1">Secreted</location>
    </subcellularLocation>
</comment>
<dbReference type="Pfam" id="PF01522">
    <property type="entry name" value="Polysacc_deac_1"/>
    <property type="match status" value="1"/>
</dbReference>
<dbReference type="PANTHER" id="PTHR34216">
    <property type="match status" value="1"/>
</dbReference>
<dbReference type="GO" id="GO:0016787">
    <property type="term" value="F:hydrolase activity"/>
    <property type="evidence" value="ECO:0007669"/>
    <property type="project" value="UniProtKB-KW"/>
</dbReference>